<gene>
    <name evidence="1" type="ORF">FZEAL_8623</name>
</gene>
<evidence type="ECO:0000313" key="1">
    <source>
        <dbReference type="EMBL" id="KAF4974485.1"/>
    </source>
</evidence>
<sequence length="105" mass="11381">MGVVDYLEIEELDEGGHNSYTVTETDDAVTGRLITLSTLALAIIKIGLEPTVSGSNLGPFWGTLAEAVTIRYRLSAENGEITAYIKNGDKVWFNLNGEDGKIVTF</sequence>
<dbReference type="AlphaFoldDB" id="A0A8H4UDN2"/>
<dbReference type="Proteomes" id="UP000635477">
    <property type="component" value="Unassembled WGS sequence"/>
</dbReference>
<protein>
    <submittedName>
        <fullName evidence="1">Uncharacterized protein</fullName>
    </submittedName>
</protein>
<accession>A0A8H4UDN2</accession>
<keyword evidence="2" id="KW-1185">Reference proteome</keyword>
<dbReference type="EMBL" id="JABEYC010000746">
    <property type="protein sequence ID" value="KAF4974485.1"/>
    <property type="molecule type" value="Genomic_DNA"/>
</dbReference>
<evidence type="ECO:0000313" key="2">
    <source>
        <dbReference type="Proteomes" id="UP000635477"/>
    </source>
</evidence>
<proteinExistence type="predicted"/>
<reference evidence="1" key="1">
    <citation type="journal article" date="2020" name="BMC Genomics">
        <title>Correction to: Identification and distribution of gene clusters required for synthesis of sphingolipid metabolism inhibitors in diverse species of the filamentous fungus Fusarium.</title>
        <authorList>
            <person name="Kim H.S."/>
            <person name="Lohmar J.M."/>
            <person name="Busman M."/>
            <person name="Brown D.W."/>
            <person name="Naumann T.A."/>
            <person name="Divon H.H."/>
            <person name="Lysoe E."/>
            <person name="Uhlig S."/>
            <person name="Proctor R.H."/>
        </authorList>
    </citation>
    <scope>NUCLEOTIDE SEQUENCE</scope>
    <source>
        <strain evidence="1">NRRL 22465</strain>
    </source>
</reference>
<organism evidence="1 2">
    <name type="scientific">Fusarium zealandicum</name>
    <dbReference type="NCBI Taxonomy" id="1053134"/>
    <lineage>
        <taxon>Eukaryota</taxon>
        <taxon>Fungi</taxon>
        <taxon>Dikarya</taxon>
        <taxon>Ascomycota</taxon>
        <taxon>Pezizomycotina</taxon>
        <taxon>Sordariomycetes</taxon>
        <taxon>Hypocreomycetidae</taxon>
        <taxon>Hypocreales</taxon>
        <taxon>Nectriaceae</taxon>
        <taxon>Fusarium</taxon>
        <taxon>Fusarium staphyleae species complex</taxon>
    </lineage>
</organism>
<reference evidence="1" key="2">
    <citation type="submission" date="2020-05" db="EMBL/GenBank/DDBJ databases">
        <authorList>
            <person name="Kim H.-S."/>
            <person name="Proctor R.H."/>
            <person name="Brown D.W."/>
        </authorList>
    </citation>
    <scope>NUCLEOTIDE SEQUENCE</scope>
    <source>
        <strain evidence="1">NRRL 22465</strain>
    </source>
</reference>
<name>A0A8H4UDN2_9HYPO</name>
<comment type="caution">
    <text evidence="1">The sequence shown here is derived from an EMBL/GenBank/DDBJ whole genome shotgun (WGS) entry which is preliminary data.</text>
</comment>